<evidence type="ECO:0000259" key="4">
    <source>
        <dbReference type="Pfam" id="PF10531"/>
    </source>
</evidence>
<dbReference type="InterPro" id="IPR049712">
    <property type="entry name" value="Poly_export"/>
</dbReference>
<evidence type="ECO:0000259" key="3">
    <source>
        <dbReference type="Pfam" id="PF02563"/>
    </source>
</evidence>
<accession>K6GGK6</accession>
<feature type="chain" id="PRO_5003891279" evidence="2">
    <location>
        <begin position="28"/>
        <end position="605"/>
    </location>
</feature>
<organism evidence="5 6">
    <name type="scientific">SAR86 cluster bacterium SAR86E</name>
    <dbReference type="NCBI Taxonomy" id="1208365"/>
    <lineage>
        <taxon>Bacteria</taxon>
        <taxon>Pseudomonadati</taxon>
        <taxon>Pseudomonadota</taxon>
        <taxon>Gammaproteobacteria</taxon>
        <taxon>SAR86 cluster</taxon>
    </lineage>
</organism>
<dbReference type="InterPro" id="IPR019554">
    <property type="entry name" value="Soluble_ligand-bd"/>
</dbReference>
<dbReference type="PANTHER" id="PTHR33619">
    <property type="entry name" value="POLYSACCHARIDE EXPORT PROTEIN GFCE-RELATED"/>
    <property type="match status" value="1"/>
</dbReference>
<feature type="domain" description="Polysaccharide export protein N-terminal" evidence="3">
    <location>
        <begin position="121"/>
        <end position="193"/>
    </location>
</feature>
<dbReference type="Pfam" id="PF02563">
    <property type="entry name" value="Poly_export"/>
    <property type="match status" value="1"/>
</dbReference>
<feature type="domain" description="Soluble ligand binding" evidence="4">
    <location>
        <begin position="499"/>
        <end position="545"/>
    </location>
</feature>
<dbReference type="PATRIC" id="fig|1208365.4.peg.1197"/>
<dbReference type="Gene3D" id="3.10.560.10">
    <property type="entry name" value="Outer membrane lipoprotein wza domain like"/>
    <property type="match status" value="4"/>
</dbReference>
<evidence type="ECO:0000313" key="5">
    <source>
        <dbReference type="EMBL" id="EKO36171.1"/>
    </source>
</evidence>
<feature type="domain" description="Soluble ligand binding" evidence="4">
    <location>
        <begin position="366"/>
        <end position="410"/>
    </location>
</feature>
<dbReference type="SUPFAM" id="SSF142984">
    <property type="entry name" value="Nqo1 middle domain-like"/>
    <property type="match status" value="1"/>
</dbReference>
<dbReference type="PANTHER" id="PTHR33619:SF3">
    <property type="entry name" value="POLYSACCHARIDE EXPORT PROTEIN GFCE-RELATED"/>
    <property type="match status" value="1"/>
</dbReference>
<reference evidence="5 6" key="1">
    <citation type="submission" date="2012-09" db="EMBL/GenBank/DDBJ databases">
        <authorList>
            <person name="Dupont C.L."/>
            <person name="Rusch D.B."/>
            <person name="Lombardo M.-J."/>
            <person name="Novotny M."/>
            <person name="Yee-Greenbaum J."/>
            <person name="Laskin R."/>
        </authorList>
    </citation>
    <scope>NUCLEOTIDE SEQUENCE [LARGE SCALE GENOMIC DNA]</scope>
    <source>
        <strain evidence="5">SAR86E</strain>
    </source>
</reference>
<dbReference type="Gene3D" id="3.30.1950.10">
    <property type="entry name" value="wza like domain"/>
    <property type="match status" value="1"/>
</dbReference>
<evidence type="ECO:0000256" key="2">
    <source>
        <dbReference type="SAM" id="SignalP"/>
    </source>
</evidence>
<dbReference type="InterPro" id="IPR003715">
    <property type="entry name" value="Poly_export_N"/>
</dbReference>
<feature type="signal peptide" evidence="2">
    <location>
        <begin position="1"/>
        <end position="27"/>
    </location>
</feature>
<feature type="domain" description="Soluble ligand binding" evidence="4">
    <location>
        <begin position="204"/>
        <end position="240"/>
    </location>
</feature>
<name>K6GGK6_9GAMM</name>
<dbReference type="EMBL" id="AMWX01000012">
    <property type="protein sequence ID" value="EKO36171.1"/>
    <property type="molecule type" value="Genomic_DNA"/>
</dbReference>
<dbReference type="STRING" id="1208365.B273_0605"/>
<dbReference type="Proteomes" id="UP000010310">
    <property type="component" value="Unassembled WGS sequence"/>
</dbReference>
<gene>
    <name evidence="5" type="ORF">B273_0605</name>
</gene>
<keyword evidence="6" id="KW-1185">Reference proteome</keyword>
<proteinExistence type="predicted"/>
<dbReference type="Pfam" id="PF10531">
    <property type="entry name" value="SLBB"/>
    <property type="match status" value="3"/>
</dbReference>
<protein>
    <submittedName>
        <fullName evidence="5">Polysaccharide biosynthesis/export protein</fullName>
    </submittedName>
</protein>
<evidence type="ECO:0000313" key="6">
    <source>
        <dbReference type="Proteomes" id="UP000010310"/>
    </source>
</evidence>
<comment type="caution">
    <text evidence="5">The sequence shown here is derived from an EMBL/GenBank/DDBJ whole genome shotgun (WGS) entry which is preliminary data.</text>
</comment>
<dbReference type="AlphaFoldDB" id="K6GGK6"/>
<keyword evidence="1 2" id="KW-0732">Signal</keyword>
<dbReference type="GO" id="GO:0015159">
    <property type="term" value="F:polysaccharide transmembrane transporter activity"/>
    <property type="evidence" value="ECO:0007669"/>
    <property type="project" value="InterPro"/>
</dbReference>
<sequence length="605" mass="66187">MKYINLILPKKTSLLFLSLMVSGLTFGQEINKDFLNSLPKSIQEDFLDTDSDETLEDNYNERPETRIQKIESGIDGIKDQLRSMEAQINRVEDPNDMKVFGTNFFDSYQTSFSPINQKNFSADYVVDVGDILSIQTLGNISIDKKIPVSRDGSINIPEIGIISVAGMPFEDVIETIEEYVAKKFIGLEVFVNLDLARDMSILLVGNAENPGIYTLPGGSNILSLLHAAGGIAEGGSYRSIIHKRNNKIVQELDLYDILIDGDLLFSSPLRSGDSVIVGPAKRMVLISGGINFPASYELKDDEKFIDLVNLAQGYSLSATNDVLIVRASGEETLRFSKDESLDLELNHGDSIKIPLFSPITQKTFTVKLEGAIKKPGLYSFANGETLHDLIDQAGGYVETSYPYGGILYRKKVAEMQEETFNKTYNELINFLAANSGSSGSIGISNSQNLQIILAELKASKFKGRLSAEFSKRKVAQDPSLDTVLADGDEIYIPYFTSDVFVSGDVLNPGGRRYSSDLKLSDYINQSGGLGRFADEDRIVVIKPDGDAEVLKAKLFFAGSDPEISPGTTIFVPREIGKLEGIAFTATLAPIVSSLALSLASLNSIN</sequence>
<evidence type="ECO:0000256" key="1">
    <source>
        <dbReference type="ARBA" id="ARBA00022729"/>
    </source>
</evidence>